<comment type="caution">
    <text evidence="1">The sequence shown here is derived from an EMBL/GenBank/DDBJ whole genome shotgun (WGS) entry which is preliminary data.</text>
</comment>
<name>A0A7V9Z681_9BACL</name>
<dbReference type="Proteomes" id="UP000523087">
    <property type="component" value="Unassembled WGS sequence"/>
</dbReference>
<protein>
    <submittedName>
        <fullName evidence="1">Uncharacterized protein</fullName>
    </submittedName>
</protein>
<gene>
    <name evidence="1" type="ORF">HNR31_001561</name>
</gene>
<dbReference type="EMBL" id="JACDUT010000004">
    <property type="protein sequence ID" value="MBA2874790.1"/>
    <property type="molecule type" value="Genomic_DNA"/>
</dbReference>
<accession>A0A7V9Z681</accession>
<evidence type="ECO:0000313" key="2">
    <source>
        <dbReference type="Proteomes" id="UP000523087"/>
    </source>
</evidence>
<proteinExistence type="predicted"/>
<evidence type="ECO:0000313" key="1">
    <source>
        <dbReference type="EMBL" id="MBA2874790.1"/>
    </source>
</evidence>
<dbReference type="AlphaFoldDB" id="A0A7V9Z681"/>
<organism evidence="1 2">
    <name type="scientific">Thermaerobacillus caldiproteolyticus</name>
    <dbReference type="NCBI Taxonomy" id="247480"/>
    <lineage>
        <taxon>Bacteria</taxon>
        <taxon>Bacillati</taxon>
        <taxon>Bacillota</taxon>
        <taxon>Bacilli</taxon>
        <taxon>Bacillales</taxon>
        <taxon>Anoxybacillaceae</taxon>
        <taxon>Thermaerobacillus</taxon>
    </lineage>
</organism>
<sequence>MSPETTARIINDEGLGAIAVHKFKAATNSHHYNVYAQSAETKLSKKCG</sequence>
<keyword evidence="2" id="KW-1185">Reference proteome</keyword>
<reference evidence="1 2" key="1">
    <citation type="submission" date="2020-07" db="EMBL/GenBank/DDBJ databases">
        <title>Genomic Encyclopedia of Type Strains, Phase IV (KMG-IV): sequencing the most valuable type-strain genomes for metagenomic binning, comparative biology and taxonomic classification.</title>
        <authorList>
            <person name="Goeker M."/>
        </authorList>
    </citation>
    <scope>NUCLEOTIDE SEQUENCE [LARGE SCALE GENOMIC DNA]</scope>
    <source>
        <strain evidence="1 2">DSM 15730</strain>
    </source>
</reference>